<sequence length="78" mass="8187">MHTAHRLHTCAECYPSAVDGAVDRVTQTLTPAAVLTTCSAQLMLCFFALSLSMQFNGGGGGKADKDPRAGIELYARAA</sequence>
<protein>
    <submittedName>
        <fullName evidence="1">Uncharacterized protein</fullName>
    </submittedName>
</protein>
<evidence type="ECO:0000313" key="2">
    <source>
        <dbReference type="Proteomes" id="UP000479710"/>
    </source>
</evidence>
<keyword evidence="2" id="KW-1185">Reference proteome</keyword>
<name>A0A6G1E8F8_9ORYZ</name>
<proteinExistence type="predicted"/>
<accession>A0A6G1E8F8</accession>
<gene>
    <name evidence="1" type="ORF">E2562_037921</name>
</gene>
<organism evidence="1 2">
    <name type="scientific">Oryza meyeriana var. granulata</name>
    <dbReference type="NCBI Taxonomy" id="110450"/>
    <lineage>
        <taxon>Eukaryota</taxon>
        <taxon>Viridiplantae</taxon>
        <taxon>Streptophyta</taxon>
        <taxon>Embryophyta</taxon>
        <taxon>Tracheophyta</taxon>
        <taxon>Spermatophyta</taxon>
        <taxon>Magnoliopsida</taxon>
        <taxon>Liliopsida</taxon>
        <taxon>Poales</taxon>
        <taxon>Poaceae</taxon>
        <taxon>BOP clade</taxon>
        <taxon>Oryzoideae</taxon>
        <taxon>Oryzeae</taxon>
        <taxon>Oryzinae</taxon>
        <taxon>Oryza</taxon>
        <taxon>Oryza meyeriana</taxon>
    </lineage>
</organism>
<evidence type="ECO:0000313" key="1">
    <source>
        <dbReference type="EMBL" id="KAF0920997.1"/>
    </source>
</evidence>
<reference evidence="1 2" key="1">
    <citation type="submission" date="2019-11" db="EMBL/GenBank/DDBJ databases">
        <title>Whole genome sequence of Oryza granulata.</title>
        <authorList>
            <person name="Li W."/>
        </authorList>
    </citation>
    <scope>NUCLEOTIDE SEQUENCE [LARGE SCALE GENOMIC DNA]</scope>
    <source>
        <strain evidence="2">cv. Menghai</strain>
        <tissue evidence="1">Leaf</tissue>
    </source>
</reference>
<comment type="caution">
    <text evidence="1">The sequence shown here is derived from an EMBL/GenBank/DDBJ whole genome shotgun (WGS) entry which is preliminary data.</text>
</comment>
<dbReference type="Proteomes" id="UP000479710">
    <property type="component" value="Unassembled WGS sequence"/>
</dbReference>
<dbReference type="AlphaFoldDB" id="A0A6G1E8F8"/>
<dbReference type="EMBL" id="SPHZ02000005">
    <property type="protein sequence ID" value="KAF0920997.1"/>
    <property type="molecule type" value="Genomic_DNA"/>
</dbReference>